<dbReference type="Proteomes" id="UP000002312">
    <property type="component" value="Chromosome"/>
</dbReference>
<feature type="region of interest" description="Disordered" evidence="1">
    <location>
        <begin position="179"/>
        <end position="202"/>
    </location>
</feature>
<dbReference type="PATRIC" id="fig|702459.3.peg.809"/>
<reference evidence="2 3" key="1">
    <citation type="journal article" date="2010" name="Proc. Natl. Acad. Sci. U.S.A.">
        <title>Genome analysis of Bifidobacterium bifidum PRL2010 reveals metabolic pathways for host-derived glycan foraging.</title>
        <authorList>
            <person name="Turroni F."/>
            <person name="Bottacini F."/>
            <person name="Foroni E."/>
            <person name="Mulder I."/>
            <person name="Kim J.H."/>
            <person name="Zomer A."/>
            <person name="Sanchez B."/>
            <person name="Bidossi A."/>
            <person name="Ferrarini A."/>
            <person name="Giubellini V."/>
            <person name="Delledonne M."/>
            <person name="Henrissat B."/>
            <person name="Coutinho P."/>
            <person name="Oggioni M."/>
            <person name="Fitzgerald G.F."/>
            <person name="Mills D."/>
            <person name="Margolles A."/>
            <person name="Kelly D."/>
            <person name="van Sinderen D."/>
            <person name="Ventura M."/>
        </authorList>
    </citation>
    <scope>NUCLEOTIDE SEQUENCE [LARGE SCALE GENOMIC DNA]</scope>
    <source>
        <strain evidence="2 3">PRL2010</strain>
    </source>
</reference>
<name>A0A0H3E9S0_BIFBP</name>
<proteinExistence type="predicted"/>
<feature type="compositionally biased region" description="Basic and acidic residues" evidence="1">
    <location>
        <begin position="30"/>
        <end position="50"/>
    </location>
</feature>
<feature type="region of interest" description="Disordered" evidence="1">
    <location>
        <begin position="1"/>
        <end position="59"/>
    </location>
</feature>
<dbReference type="EMBL" id="CP001840">
    <property type="protein sequence ID" value="ADP35861.1"/>
    <property type="molecule type" value="Genomic_DNA"/>
</dbReference>
<dbReference type="OrthoDB" id="1826980at2"/>
<feature type="compositionally biased region" description="Basic and acidic residues" evidence="1">
    <location>
        <begin position="179"/>
        <end position="190"/>
    </location>
</feature>
<dbReference type="KEGG" id="bbp:BBPR_0779"/>
<evidence type="ECO:0000313" key="3">
    <source>
        <dbReference type="Proteomes" id="UP000002312"/>
    </source>
</evidence>
<protein>
    <submittedName>
        <fullName evidence="2">Mob mobilization protein</fullName>
    </submittedName>
</protein>
<dbReference type="HOGENOM" id="CLU_1599520_0_0_11"/>
<dbReference type="eggNOG" id="ENOG5032IN6">
    <property type="taxonomic scope" value="Bacteria"/>
</dbReference>
<gene>
    <name evidence="2" type="primary">mob</name>
    <name evidence="2" type="ordered locus">BBPR_0779</name>
</gene>
<evidence type="ECO:0000313" key="2">
    <source>
        <dbReference type="EMBL" id="ADP35861.1"/>
    </source>
</evidence>
<accession>A0A0H3E9S0</accession>
<organism evidence="2 3">
    <name type="scientific">Bifidobacterium bifidum (strain PRL2010)</name>
    <dbReference type="NCBI Taxonomy" id="702459"/>
    <lineage>
        <taxon>Bacteria</taxon>
        <taxon>Bacillati</taxon>
        <taxon>Actinomycetota</taxon>
        <taxon>Actinomycetes</taxon>
        <taxon>Bifidobacteriales</taxon>
        <taxon>Bifidobacteriaceae</taxon>
        <taxon>Bifidobacterium</taxon>
    </lineage>
</organism>
<dbReference type="AlphaFoldDB" id="A0A0H3E9S0"/>
<evidence type="ECO:0000256" key="1">
    <source>
        <dbReference type="SAM" id="MobiDB-lite"/>
    </source>
</evidence>
<sequence>MFDRQPIASRGRQLVEAPTPPPRSTSGRSLESKPDPVPREIGREPRRPEPEPVDELDEARRELADLTEWWKTKPPREVRDVQRIIDVAREASEKAEHANPFTRGWLRHAAERTAAEQSQLLKQTAPWLENTTIPATYAEANAFRTNASKATLDHMRKPYEDRVRRLNRSRFNERIKQRLAENIEKAKTTHEPIPQPHHRHSR</sequence>